<dbReference type="EMBL" id="BAAATL010000036">
    <property type="protein sequence ID" value="GAA2505381.1"/>
    <property type="molecule type" value="Genomic_DNA"/>
</dbReference>
<protein>
    <recommendedName>
        <fullName evidence="3">Transposase</fullName>
    </recommendedName>
</protein>
<sequence length="80" mass="9078">MPQAVVSGYEINPPYGPHTKPSSYDFHSSVKGYQRKGKKWKGRNFTIKTNDEISFFWLIKSISHPKSGAYRTITCKVPSA</sequence>
<organism evidence="1 2">
    <name type="scientific">Streptomyces graminearus</name>
    <dbReference type="NCBI Taxonomy" id="284030"/>
    <lineage>
        <taxon>Bacteria</taxon>
        <taxon>Bacillati</taxon>
        <taxon>Actinomycetota</taxon>
        <taxon>Actinomycetes</taxon>
        <taxon>Kitasatosporales</taxon>
        <taxon>Streptomycetaceae</taxon>
        <taxon>Streptomyces</taxon>
    </lineage>
</organism>
<proteinExistence type="predicted"/>
<dbReference type="Proteomes" id="UP001501721">
    <property type="component" value="Unassembled WGS sequence"/>
</dbReference>
<dbReference type="RefSeq" id="WP_346079608.1">
    <property type="nucleotide sequence ID" value="NZ_BAAATL010000036.1"/>
</dbReference>
<keyword evidence="2" id="KW-1185">Reference proteome</keyword>
<gene>
    <name evidence="1" type="ORF">GCM10010422_65050</name>
</gene>
<comment type="caution">
    <text evidence="1">The sequence shown here is derived from an EMBL/GenBank/DDBJ whole genome shotgun (WGS) entry which is preliminary data.</text>
</comment>
<accession>A0ABP5ZX25</accession>
<evidence type="ECO:0000313" key="1">
    <source>
        <dbReference type="EMBL" id="GAA2505381.1"/>
    </source>
</evidence>
<reference evidence="2" key="1">
    <citation type="journal article" date="2019" name="Int. J. Syst. Evol. Microbiol.">
        <title>The Global Catalogue of Microorganisms (GCM) 10K type strain sequencing project: providing services to taxonomists for standard genome sequencing and annotation.</title>
        <authorList>
            <consortium name="The Broad Institute Genomics Platform"/>
            <consortium name="The Broad Institute Genome Sequencing Center for Infectious Disease"/>
            <person name="Wu L."/>
            <person name="Ma J."/>
        </authorList>
    </citation>
    <scope>NUCLEOTIDE SEQUENCE [LARGE SCALE GENOMIC DNA]</scope>
    <source>
        <strain evidence="2">JCM 6923</strain>
    </source>
</reference>
<evidence type="ECO:0000313" key="2">
    <source>
        <dbReference type="Proteomes" id="UP001501721"/>
    </source>
</evidence>
<evidence type="ECO:0008006" key="3">
    <source>
        <dbReference type="Google" id="ProtNLM"/>
    </source>
</evidence>
<name>A0ABP5ZX25_9ACTN</name>